<proteinExistence type="inferred from homology"/>
<dbReference type="OrthoDB" id="154356at2759"/>
<keyword evidence="7" id="KW-1185">Reference proteome</keyword>
<evidence type="ECO:0000313" key="7">
    <source>
        <dbReference type="Proteomes" id="UP000664859"/>
    </source>
</evidence>
<dbReference type="CDD" id="cd07982">
    <property type="entry name" value="HFD_TAF10"/>
    <property type="match status" value="1"/>
</dbReference>
<keyword evidence="3" id="KW-0804">Transcription</keyword>
<protein>
    <submittedName>
        <fullName evidence="6">Uncharacterized protein</fullName>
    </submittedName>
</protein>
<dbReference type="Pfam" id="PF03540">
    <property type="entry name" value="TAF10"/>
    <property type="match status" value="1"/>
</dbReference>
<comment type="caution">
    <text evidence="6">The sequence shown here is derived from an EMBL/GenBank/DDBJ whole genome shotgun (WGS) entry which is preliminary data.</text>
</comment>
<dbReference type="GO" id="GO:0000124">
    <property type="term" value="C:SAGA complex"/>
    <property type="evidence" value="ECO:0007669"/>
    <property type="project" value="TreeGrafter"/>
</dbReference>
<dbReference type="PANTHER" id="PTHR21242">
    <property type="entry name" value="TRANSCRIPTION INITIATION FACTOR TFIID SUBUNIT 10"/>
    <property type="match status" value="1"/>
</dbReference>
<evidence type="ECO:0000256" key="1">
    <source>
        <dbReference type="ARBA" id="ARBA00004123"/>
    </source>
</evidence>
<reference evidence="6" key="1">
    <citation type="submission" date="2021-02" db="EMBL/GenBank/DDBJ databases">
        <title>First Annotated Genome of the Yellow-green Alga Tribonema minus.</title>
        <authorList>
            <person name="Mahan K.M."/>
        </authorList>
    </citation>
    <scope>NUCLEOTIDE SEQUENCE</scope>
    <source>
        <strain evidence="6">UTEX B ZZ1240</strain>
    </source>
</reference>
<dbReference type="PANTHER" id="PTHR21242:SF0">
    <property type="entry name" value="TRANSCRIPTION INITIATION FACTOR TFIID SUBUNIT 10"/>
    <property type="match status" value="1"/>
</dbReference>
<dbReference type="Proteomes" id="UP000664859">
    <property type="component" value="Unassembled WGS sequence"/>
</dbReference>
<keyword evidence="4" id="KW-0539">Nucleus</keyword>
<dbReference type="GO" id="GO:1990841">
    <property type="term" value="F:promoter-specific chromatin binding"/>
    <property type="evidence" value="ECO:0007669"/>
    <property type="project" value="TreeGrafter"/>
</dbReference>
<gene>
    <name evidence="6" type="ORF">JKP88DRAFT_227250</name>
</gene>
<dbReference type="InterPro" id="IPR003923">
    <property type="entry name" value="TAF10"/>
</dbReference>
<dbReference type="GO" id="GO:0006367">
    <property type="term" value="P:transcription initiation at RNA polymerase II promoter"/>
    <property type="evidence" value="ECO:0007669"/>
    <property type="project" value="TreeGrafter"/>
</dbReference>
<dbReference type="EMBL" id="JAFCMP010000531">
    <property type="protein sequence ID" value="KAG5176951.1"/>
    <property type="molecule type" value="Genomic_DNA"/>
</dbReference>
<comment type="similarity">
    <text evidence="5">Belongs to the TAF10 family.</text>
</comment>
<dbReference type="GO" id="GO:0016251">
    <property type="term" value="F:RNA polymerase II general transcription initiation factor activity"/>
    <property type="evidence" value="ECO:0007669"/>
    <property type="project" value="TreeGrafter"/>
</dbReference>
<sequence length="113" mass="12485">MKFLKALDDYAPTVPVAVTQHYMQRGGAGTTDPRILKLVSLAADRFMACAVYDATVFQMARLEAQRPARAARGRDAAAAADECLQMCDLAGCLHERGIMVHEYECLEQDHAKR</sequence>
<evidence type="ECO:0000256" key="3">
    <source>
        <dbReference type="ARBA" id="ARBA00023163"/>
    </source>
</evidence>
<dbReference type="AlphaFoldDB" id="A0A836CA67"/>
<keyword evidence="2" id="KW-0805">Transcription regulation</keyword>
<dbReference type="GO" id="GO:0005669">
    <property type="term" value="C:transcription factor TFIID complex"/>
    <property type="evidence" value="ECO:0007669"/>
    <property type="project" value="TreeGrafter"/>
</dbReference>
<dbReference type="PRINTS" id="PR01443">
    <property type="entry name" value="TFIID30KDSUB"/>
</dbReference>
<comment type="subcellular location">
    <subcellularLocation>
        <location evidence="1">Nucleus</location>
    </subcellularLocation>
</comment>
<accession>A0A836CA67</accession>
<evidence type="ECO:0000313" key="6">
    <source>
        <dbReference type="EMBL" id="KAG5176951.1"/>
    </source>
</evidence>
<organism evidence="6 7">
    <name type="scientific">Tribonema minus</name>
    <dbReference type="NCBI Taxonomy" id="303371"/>
    <lineage>
        <taxon>Eukaryota</taxon>
        <taxon>Sar</taxon>
        <taxon>Stramenopiles</taxon>
        <taxon>Ochrophyta</taxon>
        <taxon>PX clade</taxon>
        <taxon>Xanthophyceae</taxon>
        <taxon>Tribonematales</taxon>
        <taxon>Tribonemataceae</taxon>
        <taxon>Tribonema</taxon>
    </lineage>
</organism>
<name>A0A836CA67_9STRA</name>
<evidence type="ECO:0000256" key="2">
    <source>
        <dbReference type="ARBA" id="ARBA00023015"/>
    </source>
</evidence>
<evidence type="ECO:0000256" key="5">
    <source>
        <dbReference type="ARBA" id="ARBA00025730"/>
    </source>
</evidence>
<evidence type="ECO:0000256" key="4">
    <source>
        <dbReference type="ARBA" id="ARBA00023242"/>
    </source>
</evidence>